<feature type="domain" description="VTT" evidence="8">
    <location>
        <begin position="30"/>
        <end position="157"/>
    </location>
</feature>
<dbReference type="PANTHER" id="PTHR30353">
    <property type="entry name" value="INNER MEMBRANE PROTEIN DEDA-RELATED"/>
    <property type="match status" value="1"/>
</dbReference>
<proteinExistence type="inferred from homology"/>
<accession>A0A517YWX1</accession>
<comment type="subcellular location">
    <subcellularLocation>
        <location evidence="1 7">Cell membrane</location>
        <topology evidence="1 7">Multi-pass membrane protein</topology>
    </subcellularLocation>
</comment>
<evidence type="ECO:0000313" key="10">
    <source>
        <dbReference type="Proteomes" id="UP000317369"/>
    </source>
</evidence>
<dbReference type="Pfam" id="PF09335">
    <property type="entry name" value="VTT_dom"/>
    <property type="match status" value="1"/>
</dbReference>
<reference evidence="9 10" key="1">
    <citation type="submission" date="2019-02" db="EMBL/GenBank/DDBJ databases">
        <title>Deep-cultivation of Planctomycetes and their phenomic and genomic characterization uncovers novel biology.</title>
        <authorList>
            <person name="Wiegand S."/>
            <person name="Jogler M."/>
            <person name="Boedeker C."/>
            <person name="Pinto D."/>
            <person name="Vollmers J."/>
            <person name="Rivas-Marin E."/>
            <person name="Kohn T."/>
            <person name="Peeters S.H."/>
            <person name="Heuer A."/>
            <person name="Rast P."/>
            <person name="Oberbeckmann S."/>
            <person name="Bunk B."/>
            <person name="Jeske O."/>
            <person name="Meyerdierks A."/>
            <person name="Storesund J.E."/>
            <person name="Kallscheuer N."/>
            <person name="Luecker S."/>
            <person name="Lage O.M."/>
            <person name="Pohl T."/>
            <person name="Merkel B.J."/>
            <person name="Hornburger P."/>
            <person name="Mueller R.-W."/>
            <person name="Bruemmer F."/>
            <person name="Labrenz M."/>
            <person name="Spormann A.M."/>
            <person name="Op den Camp H."/>
            <person name="Overmann J."/>
            <person name="Amann R."/>
            <person name="Jetten M.S.M."/>
            <person name="Mascher T."/>
            <person name="Medema M.H."/>
            <person name="Devos D.P."/>
            <person name="Kaster A.-K."/>
            <person name="Ovreas L."/>
            <person name="Rohde M."/>
            <person name="Galperin M.Y."/>
            <person name="Jogler C."/>
        </authorList>
    </citation>
    <scope>NUCLEOTIDE SEQUENCE [LARGE SCALE GENOMIC DNA]</scope>
    <source>
        <strain evidence="9 10">KS4</strain>
    </source>
</reference>
<evidence type="ECO:0000313" key="9">
    <source>
        <dbReference type="EMBL" id="QDU34725.1"/>
    </source>
</evidence>
<keyword evidence="5 7" id="KW-1133">Transmembrane helix</keyword>
<evidence type="ECO:0000256" key="3">
    <source>
        <dbReference type="ARBA" id="ARBA00022475"/>
    </source>
</evidence>
<keyword evidence="10" id="KW-1185">Reference proteome</keyword>
<name>A0A517YWX1_9BACT</name>
<dbReference type="InterPro" id="IPR032816">
    <property type="entry name" value="VTT_dom"/>
</dbReference>
<dbReference type="InterPro" id="IPR032818">
    <property type="entry name" value="DedA-like"/>
</dbReference>
<dbReference type="GO" id="GO:0005886">
    <property type="term" value="C:plasma membrane"/>
    <property type="evidence" value="ECO:0007669"/>
    <property type="project" value="UniProtKB-SubCell"/>
</dbReference>
<sequence>MEELIQQFASQAPYLIIIGVILLSGFGAPIPEDLPIMLGGYLCGKTDPTASAYIMLPALFISIVGADCIVFFLGRKYGHHVPKLPLLRRYLTEKRLKKTEASLNKHGGKFIFVARFLPGMRAPAFFTAGIFKLPYWKFLFYDGTAALLSVPFFFFVAYFLADQFDKAKAWAAEVQIVAIFAIIGLIALFVLAKWGFKKLLTRSGVYDS</sequence>
<keyword evidence="4 7" id="KW-0812">Transmembrane</keyword>
<comment type="similarity">
    <text evidence="2 7">Belongs to the DedA family.</text>
</comment>
<dbReference type="RefSeq" id="WP_145078970.1">
    <property type="nucleotide sequence ID" value="NZ_CP036425.1"/>
</dbReference>
<dbReference type="KEGG" id="pcor:KS4_27990"/>
<organism evidence="9 10">
    <name type="scientific">Poriferisphaera corsica</name>
    <dbReference type="NCBI Taxonomy" id="2528020"/>
    <lineage>
        <taxon>Bacteria</taxon>
        <taxon>Pseudomonadati</taxon>
        <taxon>Planctomycetota</taxon>
        <taxon>Phycisphaerae</taxon>
        <taxon>Phycisphaerales</taxon>
        <taxon>Phycisphaeraceae</taxon>
        <taxon>Poriferisphaera</taxon>
    </lineage>
</organism>
<evidence type="ECO:0000259" key="8">
    <source>
        <dbReference type="Pfam" id="PF09335"/>
    </source>
</evidence>
<feature type="transmembrane region" description="Helical" evidence="7">
    <location>
        <begin position="172"/>
        <end position="192"/>
    </location>
</feature>
<dbReference type="Proteomes" id="UP000317369">
    <property type="component" value="Chromosome"/>
</dbReference>
<dbReference type="PANTHER" id="PTHR30353:SF15">
    <property type="entry name" value="INNER MEMBRANE PROTEIN YABI"/>
    <property type="match status" value="1"/>
</dbReference>
<keyword evidence="3 7" id="KW-1003">Cell membrane</keyword>
<evidence type="ECO:0000256" key="5">
    <source>
        <dbReference type="ARBA" id="ARBA00022989"/>
    </source>
</evidence>
<evidence type="ECO:0000256" key="6">
    <source>
        <dbReference type="ARBA" id="ARBA00023136"/>
    </source>
</evidence>
<keyword evidence="6 7" id="KW-0472">Membrane</keyword>
<dbReference type="OrthoDB" id="9813426at2"/>
<protein>
    <recommendedName>
        <fullName evidence="8">VTT domain-containing protein</fullName>
    </recommendedName>
</protein>
<dbReference type="EMBL" id="CP036425">
    <property type="protein sequence ID" value="QDU34725.1"/>
    <property type="molecule type" value="Genomic_DNA"/>
</dbReference>
<feature type="transmembrane region" description="Helical" evidence="7">
    <location>
        <begin position="12"/>
        <end position="30"/>
    </location>
</feature>
<evidence type="ECO:0000256" key="2">
    <source>
        <dbReference type="ARBA" id="ARBA00010792"/>
    </source>
</evidence>
<evidence type="ECO:0000256" key="7">
    <source>
        <dbReference type="RuleBase" id="RU367016"/>
    </source>
</evidence>
<evidence type="ECO:0000256" key="4">
    <source>
        <dbReference type="ARBA" id="ARBA00022692"/>
    </source>
</evidence>
<evidence type="ECO:0000256" key="1">
    <source>
        <dbReference type="ARBA" id="ARBA00004651"/>
    </source>
</evidence>
<dbReference type="AlphaFoldDB" id="A0A517YWX1"/>
<gene>
    <name evidence="9" type="ORF">KS4_27990</name>
</gene>
<feature type="transmembrane region" description="Helical" evidence="7">
    <location>
        <begin position="50"/>
        <end position="73"/>
    </location>
</feature>
<feature type="transmembrane region" description="Helical" evidence="7">
    <location>
        <begin position="138"/>
        <end position="160"/>
    </location>
</feature>